<organism evidence="2">
    <name type="scientific">Oppiella nova</name>
    <dbReference type="NCBI Taxonomy" id="334625"/>
    <lineage>
        <taxon>Eukaryota</taxon>
        <taxon>Metazoa</taxon>
        <taxon>Ecdysozoa</taxon>
        <taxon>Arthropoda</taxon>
        <taxon>Chelicerata</taxon>
        <taxon>Arachnida</taxon>
        <taxon>Acari</taxon>
        <taxon>Acariformes</taxon>
        <taxon>Sarcoptiformes</taxon>
        <taxon>Oribatida</taxon>
        <taxon>Brachypylina</taxon>
        <taxon>Oppioidea</taxon>
        <taxon>Oppiidae</taxon>
        <taxon>Oppiella</taxon>
    </lineage>
</organism>
<keyword evidence="3" id="KW-1185">Reference proteome</keyword>
<dbReference type="EMBL" id="CAJPVJ010003476">
    <property type="protein sequence ID" value="CAG2167613.1"/>
    <property type="molecule type" value="Genomic_DNA"/>
</dbReference>
<dbReference type="Proteomes" id="UP000728032">
    <property type="component" value="Unassembled WGS sequence"/>
</dbReference>
<protein>
    <recommendedName>
        <fullName evidence="4">Prisilkin-39</fullName>
    </recommendedName>
</protein>
<name>A0A7R9QLE7_9ACAR</name>
<dbReference type="EMBL" id="OC918301">
    <property type="protein sequence ID" value="CAD7649121.1"/>
    <property type="molecule type" value="Genomic_DNA"/>
</dbReference>
<evidence type="ECO:0008006" key="4">
    <source>
        <dbReference type="Google" id="ProtNLM"/>
    </source>
</evidence>
<accession>A0A7R9QLE7</accession>
<reference evidence="2" key="1">
    <citation type="submission" date="2020-11" db="EMBL/GenBank/DDBJ databases">
        <authorList>
            <person name="Tran Van P."/>
        </authorList>
    </citation>
    <scope>NUCLEOTIDE SEQUENCE</scope>
</reference>
<evidence type="ECO:0000313" key="3">
    <source>
        <dbReference type="Proteomes" id="UP000728032"/>
    </source>
</evidence>
<evidence type="ECO:0000313" key="2">
    <source>
        <dbReference type="EMBL" id="CAD7649121.1"/>
    </source>
</evidence>
<evidence type="ECO:0000256" key="1">
    <source>
        <dbReference type="SAM" id="SignalP"/>
    </source>
</evidence>
<keyword evidence="1" id="KW-0732">Signal</keyword>
<dbReference type="AlphaFoldDB" id="A0A7R9QLE7"/>
<sequence>MYFNIIQVLVLVLATIAMVSAQYYYGSPYVGYGASPYYSAGYASVPAYTHGGYYGNVASYGYPGSGNPYGSGGYNPYNPYGGGGYNPYSNYGYGYGGGNPGFGGSASYAYPQNNYGYFGSSSYGSSPYGFNSGYNMNPYGYNRPYSFTPYGSYGSAYSSVYKS</sequence>
<feature type="signal peptide" evidence="1">
    <location>
        <begin position="1"/>
        <end position="21"/>
    </location>
</feature>
<gene>
    <name evidence="2" type="ORF">ONB1V03_LOCUS7110</name>
</gene>
<proteinExistence type="predicted"/>
<feature type="chain" id="PRO_5036403811" description="Prisilkin-39" evidence="1">
    <location>
        <begin position="22"/>
        <end position="163"/>
    </location>
</feature>